<protein>
    <submittedName>
        <fullName evidence="2">Uncharacterized protein</fullName>
    </submittedName>
</protein>
<comment type="caution">
    <text evidence="2">The sequence shown here is derived from an EMBL/GenBank/DDBJ whole genome shotgun (WGS) entry which is preliminary data.</text>
</comment>
<feature type="transmembrane region" description="Helical" evidence="1">
    <location>
        <begin position="20"/>
        <end position="43"/>
    </location>
</feature>
<evidence type="ECO:0000313" key="2">
    <source>
        <dbReference type="EMBL" id="GAA0945485.1"/>
    </source>
</evidence>
<keyword evidence="3" id="KW-1185">Reference proteome</keyword>
<keyword evidence="1" id="KW-1133">Transmembrane helix</keyword>
<feature type="transmembrane region" description="Helical" evidence="1">
    <location>
        <begin position="96"/>
        <end position="117"/>
    </location>
</feature>
<evidence type="ECO:0000313" key="3">
    <source>
        <dbReference type="Proteomes" id="UP001500542"/>
    </source>
</evidence>
<reference evidence="3" key="1">
    <citation type="journal article" date="2019" name="Int. J. Syst. Evol. Microbiol.">
        <title>The Global Catalogue of Microorganisms (GCM) 10K type strain sequencing project: providing services to taxonomists for standard genome sequencing and annotation.</title>
        <authorList>
            <consortium name="The Broad Institute Genomics Platform"/>
            <consortium name="The Broad Institute Genome Sequencing Center for Infectious Disease"/>
            <person name="Wu L."/>
            <person name="Ma J."/>
        </authorList>
    </citation>
    <scope>NUCLEOTIDE SEQUENCE [LARGE SCALE GENOMIC DNA]</scope>
    <source>
        <strain evidence="3">JCM 10977</strain>
    </source>
</reference>
<dbReference type="EMBL" id="BAAAHK010000009">
    <property type="protein sequence ID" value="GAA0945485.1"/>
    <property type="molecule type" value="Genomic_DNA"/>
</dbReference>
<proteinExistence type="predicted"/>
<sequence length="155" mass="15773">MDVVCLNDASFDIAATAGLYSALTGVLAGFAFTALILVPSLVLSTGRRLGEEVAGHIADAARVLVSAFLALVLASINYAVLGGEPTSGGRAAAGELLAGVGLAVAAILMIYAIVLTLETVAELADGTSPLMQAAESSAWSPIARLVRCRRWASRS</sequence>
<organism evidence="2 3">
    <name type="scientific">Kribbella koreensis</name>
    <dbReference type="NCBI Taxonomy" id="57909"/>
    <lineage>
        <taxon>Bacteria</taxon>
        <taxon>Bacillati</taxon>
        <taxon>Actinomycetota</taxon>
        <taxon>Actinomycetes</taxon>
        <taxon>Propionibacteriales</taxon>
        <taxon>Kribbellaceae</taxon>
        <taxon>Kribbella</taxon>
    </lineage>
</organism>
<evidence type="ECO:0000256" key="1">
    <source>
        <dbReference type="SAM" id="Phobius"/>
    </source>
</evidence>
<dbReference type="RefSeq" id="WP_343972049.1">
    <property type="nucleotide sequence ID" value="NZ_BAAAHK010000009.1"/>
</dbReference>
<name>A0ABP4B3C5_9ACTN</name>
<dbReference type="Proteomes" id="UP001500542">
    <property type="component" value="Unassembled WGS sequence"/>
</dbReference>
<keyword evidence="1" id="KW-0812">Transmembrane</keyword>
<feature type="transmembrane region" description="Helical" evidence="1">
    <location>
        <begin position="63"/>
        <end position="81"/>
    </location>
</feature>
<accession>A0ABP4B3C5</accession>
<keyword evidence="1" id="KW-0472">Membrane</keyword>
<gene>
    <name evidence="2" type="ORF">GCM10009554_40360</name>
</gene>